<sequence length="387" mass="45235">MKRTFLFVIMAILAFTYSPAQRKIARKAKPAKETKENVDPRIESMTISTQKVMFIDSIVADKNTFLKEYRLNDEAGSLHRYNDFFATDKLPESYIHINEMGNKCYYSLGDTCDMKLYTSDMLDKTWTEPVELKGIYDKEKYNSLSFPFMMADGTTLYFAAKGTESIGGYDIFVTRFDSETGQYLKPENIGMPFNSEANDYMYAVDELDSIGWFVTDRNQLEGKVCIYIFIPSDTRQTYQTEAYSTEQIERFARIAKISDTWENKSIRSKAMARLKSITEGKRENNNGSRMRFVINNNTIYRTSADFRSKENIQRFETLKTMTSNLNTLATALDKARKYYSKANAQERNELKEEILKSEKQYERLEMDIKQLEKDIRNSENQYYVKKE</sequence>
<feature type="coiled-coil region" evidence="1">
    <location>
        <begin position="340"/>
        <end position="381"/>
    </location>
</feature>
<keyword evidence="1" id="KW-0175">Coiled coil</keyword>
<evidence type="ECO:0000313" key="3">
    <source>
        <dbReference type="EMBL" id="NPE12811.1"/>
    </source>
</evidence>
<evidence type="ECO:0008006" key="5">
    <source>
        <dbReference type="Google" id="ProtNLM"/>
    </source>
</evidence>
<evidence type="ECO:0000313" key="4">
    <source>
        <dbReference type="Proteomes" id="UP001193734"/>
    </source>
</evidence>
<evidence type="ECO:0000256" key="1">
    <source>
        <dbReference type="SAM" id="Coils"/>
    </source>
</evidence>
<dbReference type="Proteomes" id="UP001193734">
    <property type="component" value="Unassembled WGS sequence"/>
</dbReference>
<keyword evidence="2" id="KW-0732">Signal</keyword>
<accession>A0ABX2AT32</accession>
<proteinExistence type="predicted"/>
<evidence type="ECO:0000256" key="2">
    <source>
        <dbReference type="SAM" id="SignalP"/>
    </source>
</evidence>
<reference evidence="3 4" key="1">
    <citation type="submission" date="2020-05" db="EMBL/GenBank/DDBJ databases">
        <title>Distinct polysaccharide utilization as determinants for interspecies competition between intestinal Prevotella spp.</title>
        <authorList>
            <person name="Galvez E.J.C."/>
            <person name="Iljazovic A."/>
            <person name="Strowig T."/>
        </authorList>
    </citation>
    <scope>NUCLEOTIDE SEQUENCE [LARGE SCALE GENOMIC DNA]</scope>
    <source>
        <strain evidence="3 4">PROD</strain>
    </source>
</reference>
<dbReference type="GeneID" id="82156220"/>
<dbReference type="RefSeq" id="WP_172173406.1">
    <property type="nucleotide sequence ID" value="NZ_CASGIA010000008.1"/>
</dbReference>
<protein>
    <recommendedName>
        <fullName evidence="5">WD40 repeat protein</fullName>
    </recommendedName>
</protein>
<name>A0ABX2AT32_9BACT</name>
<organism evidence="3 4">
    <name type="scientific">Xylanibacter rodentium</name>
    <dbReference type="NCBI Taxonomy" id="2736289"/>
    <lineage>
        <taxon>Bacteria</taxon>
        <taxon>Pseudomonadati</taxon>
        <taxon>Bacteroidota</taxon>
        <taxon>Bacteroidia</taxon>
        <taxon>Bacteroidales</taxon>
        <taxon>Prevotellaceae</taxon>
        <taxon>Xylanibacter</taxon>
    </lineage>
</organism>
<keyword evidence="4" id="KW-1185">Reference proteome</keyword>
<feature type="chain" id="PRO_5047426075" description="WD40 repeat protein" evidence="2">
    <location>
        <begin position="21"/>
        <end position="387"/>
    </location>
</feature>
<gene>
    <name evidence="3" type="ORF">HPS55_00425</name>
</gene>
<comment type="caution">
    <text evidence="3">The sequence shown here is derived from an EMBL/GenBank/DDBJ whole genome shotgun (WGS) entry which is preliminary data.</text>
</comment>
<feature type="signal peptide" evidence="2">
    <location>
        <begin position="1"/>
        <end position="20"/>
    </location>
</feature>
<dbReference type="EMBL" id="JABKKE010000001">
    <property type="protein sequence ID" value="NPE12811.1"/>
    <property type="molecule type" value="Genomic_DNA"/>
</dbReference>